<proteinExistence type="predicted"/>
<evidence type="ECO:0000313" key="2">
    <source>
        <dbReference type="Proteomes" id="UP000587586"/>
    </source>
</evidence>
<dbReference type="EMBL" id="BLXZ01000003">
    <property type="protein sequence ID" value="GFO67883.1"/>
    <property type="molecule type" value="Genomic_DNA"/>
</dbReference>
<dbReference type="InterPro" id="IPR014972">
    <property type="entry name" value="Phage_Mu_Gp37"/>
</dbReference>
<dbReference type="AlphaFoldDB" id="A0A6V8N8P4"/>
<dbReference type="RefSeq" id="WP_183360427.1">
    <property type="nucleotide sequence ID" value="NZ_BLXZ01000003.1"/>
</dbReference>
<dbReference type="Pfam" id="PF08873">
    <property type="entry name" value="Phage_Mu_Gp37"/>
    <property type="match status" value="1"/>
</dbReference>
<keyword evidence="2" id="KW-1185">Reference proteome</keyword>
<dbReference type="Proteomes" id="UP000587586">
    <property type="component" value="Unassembled WGS sequence"/>
</dbReference>
<name>A0A6V8N8P4_9BACT</name>
<protein>
    <submittedName>
        <fullName evidence="1">Uncharacterized protein</fullName>
    </submittedName>
</protein>
<comment type="caution">
    <text evidence="1">The sequence shown here is derived from an EMBL/GenBank/DDBJ whole genome shotgun (WGS) entry which is preliminary data.</text>
</comment>
<organism evidence="1 2">
    <name type="scientific">Geomonas limicola</name>
    <dbReference type="NCBI Taxonomy" id="2740186"/>
    <lineage>
        <taxon>Bacteria</taxon>
        <taxon>Pseudomonadati</taxon>
        <taxon>Thermodesulfobacteriota</taxon>
        <taxon>Desulfuromonadia</taxon>
        <taxon>Geobacterales</taxon>
        <taxon>Geobacteraceae</taxon>
        <taxon>Geomonas</taxon>
    </lineage>
</organism>
<gene>
    <name evidence="1" type="ORF">GMLC_14620</name>
</gene>
<accession>A0A6V8N8P4</accession>
<sequence length="171" mass="18743">MITALEEAVLNEITTRIAALKTGGVQKDAKQLLTANAVAVAVLEGTFKEVAQREWRQDVTVSVLVKFKNMTNEEARRKGINPIVAAVIQLLVLKTFGLKIQPLVPKRFRDVTTEEKYAAGVIEYLIEFGTSFTIKALDEEAVTDLITVGLSYLLKPGDSIADASDTIHLEV</sequence>
<evidence type="ECO:0000313" key="1">
    <source>
        <dbReference type="EMBL" id="GFO67883.1"/>
    </source>
</evidence>
<reference evidence="2" key="1">
    <citation type="submission" date="2020-06" db="EMBL/GenBank/DDBJ databases">
        <title>Draft genomic sequecing of Geomonas sp. Red745.</title>
        <authorList>
            <person name="Itoh H."/>
            <person name="Xu Z.X."/>
            <person name="Ushijima N."/>
            <person name="Masuda Y."/>
            <person name="Shiratori Y."/>
            <person name="Senoo K."/>
        </authorList>
    </citation>
    <scope>NUCLEOTIDE SEQUENCE [LARGE SCALE GENOMIC DNA]</scope>
    <source>
        <strain evidence="2">Red745</strain>
    </source>
</reference>